<keyword evidence="9" id="KW-1185">Reference proteome</keyword>
<evidence type="ECO:0000256" key="3">
    <source>
        <dbReference type="ARBA" id="ARBA00019814"/>
    </source>
</evidence>
<keyword evidence="4 6" id="KW-0602">Photosynthesis</keyword>
<evidence type="ECO:0000256" key="2">
    <source>
        <dbReference type="ARBA" id="ARBA00009926"/>
    </source>
</evidence>
<comment type="subcellular location">
    <subcellularLocation>
        <location evidence="6">Cellular thylakoid membrane</location>
        <topology evidence="6">Peripheral membrane protein</topology>
        <orientation evidence="6">Cytoplasmic side</orientation>
    </subcellularLocation>
</comment>
<evidence type="ECO:0000256" key="5">
    <source>
        <dbReference type="ARBA" id="ARBA00022836"/>
    </source>
</evidence>
<dbReference type="AlphaFoldDB" id="A0A1U7HY62"/>
<dbReference type="Pfam" id="PF02531">
    <property type="entry name" value="PsaD"/>
    <property type="match status" value="1"/>
</dbReference>
<evidence type="ECO:0000313" key="8">
    <source>
        <dbReference type="EMBL" id="OKH28548.1"/>
    </source>
</evidence>
<dbReference type="PANTHER" id="PTHR31982:SF5">
    <property type="entry name" value="PHOTOSYSTEM I REACTION CENTER SUBUNIT II, CHLOROPLASTIC"/>
    <property type="match status" value="1"/>
</dbReference>
<dbReference type="SUPFAM" id="SSF64234">
    <property type="entry name" value="Photosystem I subunit PsaD"/>
    <property type="match status" value="1"/>
</dbReference>
<dbReference type="InterPro" id="IPR036579">
    <property type="entry name" value="PsaD_sf"/>
</dbReference>
<sequence>MAEELSGQTPIFGGSTGGLLTKAFREEKYVITWTSPKQQVFEMPTGGTAIMQQGPNKLELARKEYCIALGGQQLRAKFRITDYKIYRVYPNGEVQYLHPSDGVFPEKVNEGRQKVGYVDRNIGKNPDPAKLKFSGMTTYNAPGPKSSEAGKGSQDTKSGSLPRQGIEM</sequence>
<dbReference type="Gene3D" id="3.30.1470.10">
    <property type="entry name" value="Photosystem I PsaD, reaction center subunit II"/>
    <property type="match status" value="1"/>
</dbReference>
<organism evidence="8 9">
    <name type="scientific">Chroogloeocystis siderophila 5.2 s.c.1</name>
    <dbReference type="NCBI Taxonomy" id="247279"/>
    <lineage>
        <taxon>Bacteria</taxon>
        <taxon>Bacillati</taxon>
        <taxon>Cyanobacteriota</taxon>
        <taxon>Cyanophyceae</taxon>
        <taxon>Oscillatoriophycideae</taxon>
        <taxon>Chroococcales</taxon>
        <taxon>Chroococcaceae</taxon>
        <taxon>Chroogloeocystis</taxon>
    </lineage>
</organism>
<dbReference type="GO" id="GO:0031676">
    <property type="term" value="C:plasma membrane-derived thylakoid membrane"/>
    <property type="evidence" value="ECO:0007669"/>
    <property type="project" value="UniProtKB-SubCell"/>
</dbReference>
<dbReference type="Proteomes" id="UP000185984">
    <property type="component" value="Unassembled WGS sequence"/>
</dbReference>
<evidence type="ECO:0000256" key="1">
    <source>
        <dbReference type="ARBA" id="ARBA00002640"/>
    </source>
</evidence>
<evidence type="ECO:0000256" key="7">
    <source>
        <dbReference type="SAM" id="MobiDB-lite"/>
    </source>
</evidence>
<dbReference type="STRING" id="247279.NIES1031_04790"/>
<comment type="caution">
    <text evidence="8">The sequence shown here is derived from an EMBL/GenBank/DDBJ whole genome shotgun (WGS) entry which is preliminary data.</text>
</comment>
<comment type="function">
    <text evidence="1 6">PsaD can form complexes with ferredoxin and ferredoxin-oxidoreductase in photosystem I (PS I) reaction center.</text>
</comment>
<dbReference type="EMBL" id="MRCC01000003">
    <property type="protein sequence ID" value="OKH28548.1"/>
    <property type="molecule type" value="Genomic_DNA"/>
</dbReference>
<accession>A0A1U7HY62</accession>
<keyword evidence="6" id="KW-0793">Thylakoid</keyword>
<feature type="region of interest" description="Disordered" evidence="7">
    <location>
        <begin position="118"/>
        <end position="168"/>
    </location>
</feature>
<dbReference type="InterPro" id="IPR003685">
    <property type="entry name" value="PsaD"/>
</dbReference>
<gene>
    <name evidence="8" type="ORF">NIES1031_04790</name>
</gene>
<dbReference type="GO" id="GO:0015979">
    <property type="term" value="P:photosynthesis"/>
    <property type="evidence" value="ECO:0007669"/>
    <property type="project" value="UniProtKB-UniRule"/>
</dbReference>
<keyword evidence="5 6" id="KW-0603">Photosystem I</keyword>
<reference evidence="8 9" key="1">
    <citation type="submission" date="2016-11" db="EMBL/GenBank/DDBJ databases">
        <title>Draft Genome Sequences of Nine Cyanobacterial Strains from Diverse Habitats.</title>
        <authorList>
            <person name="Zhu T."/>
            <person name="Hou S."/>
            <person name="Lu X."/>
            <person name="Hess W.R."/>
        </authorList>
    </citation>
    <scope>NUCLEOTIDE SEQUENCE [LARGE SCALE GENOMIC DNA]</scope>
    <source>
        <strain evidence="8 9">5.2 s.c.1</strain>
    </source>
</reference>
<evidence type="ECO:0000256" key="4">
    <source>
        <dbReference type="ARBA" id="ARBA00022531"/>
    </source>
</evidence>
<name>A0A1U7HY62_9CHRO</name>
<evidence type="ECO:0000256" key="6">
    <source>
        <dbReference type="RuleBase" id="RU368104"/>
    </source>
</evidence>
<dbReference type="OrthoDB" id="457155at2"/>
<protein>
    <recommendedName>
        <fullName evidence="3 6">Photosystem I reaction center subunit II</fullName>
    </recommendedName>
</protein>
<comment type="similarity">
    <text evidence="2 6">Belongs to the PsaD family.</text>
</comment>
<proteinExistence type="inferred from homology"/>
<dbReference type="PANTHER" id="PTHR31982">
    <property type="entry name" value="PHOTOSYSTEM I REACTION CENTER SUBUNIT II-1, CHLOROPLASTIC-RELATED"/>
    <property type="match status" value="1"/>
</dbReference>
<evidence type="ECO:0000313" key="9">
    <source>
        <dbReference type="Proteomes" id="UP000185984"/>
    </source>
</evidence>
<dbReference type="GO" id="GO:0009538">
    <property type="term" value="C:photosystem I reaction center"/>
    <property type="evidence" value="ECO:0007669"/>
    <property type="project" value="UniProtKB-UniRule"/>
</dbReference>